<evidence type="ECO:0000313" key="6">
    <source>
        <dbReference type="Proteomes" id="UP001302367"/>
    </source>
</evidence>
<dbReference type="PANTHER" id="PTHR22684:SF0">
    <property type="entry name" value="RIBOSOME QUALITY CONTROL COMPLEX SUBUNIT TCF25"/>
    <property type="match status" value="1"/>
</dbReference>
<reference evidence="3 5" key="1">
    <citation type="submission" date="2015-10" db="EMBL/GenBank/DDBJ databases">
        <title>The cercosporin biosynthetic gene cluster was horizontally transferred to several fungal lineages and shown to be expanded in Cercospora beticola based on microsynteny with recipient genomes.</title>
        <authorList>
            <person name="De Jonge R."/>
            <person name="Ebert M.K."/>
            <person name="Suttle J.C."/>
            <person name="Jurick Ii W.M."/>
            <person name="Secor G.A."/>
            <person name="Thomma B.P."/>
            <person name="Van De Peer Y."/>
            <person name="Bolton M.D."/>
        </authorList>
    </citation>
    <scope>NUCLEOTIDE SEQUENCE [LARGE SCALE GENOMIC DNA]</scope>
    <source>
        <strain evidence="3 5">09-40</strain>
    </source>
</reference>
<name>A0A2G5HL36_CERBT</name>
<evidence type="ECO:0000256" key="2">
    <source>
        <dbReference type="SAM" id="MobiDB-lite"/>
    </source>
</evidence>
<dbReference type="Proteomes" id="UP001302367">
    <property type="component" value="Chromosome 4"/>
</dbReference>
<evidence type="ECO:0000313" key="5">
    <source>
        <dbReference type="Proteomes" id="UP000230605"/>
    </source>
</evidence>
<feature type="compositionally biased region" description="Basic and acidic residues" evidence="2">
    <location>
        <begin position="207"/>
        <end position="216"/>
    </location>
</feature>
<feature type="compositionally biased region" description="Basic and acidic residues" evidence="2">
    <location>
        <begin position="9"/>
        <end position="32"/>
    </location>
</feature>
<sequence length="765" mass="85737">MSSRALRKLQREKEEQETLKRLEQEAKALEEEKQSEDDEPLPAAKKSAFELLQEQEEANEDEDEEEDDGSAEEPESIATAPVQTAPKSTANKKKKRKKKGKKAADERTNGHTESNQASDLDDIDAALKELSTKGNSSQHLTAAGVDPALDEANRLLAIDSAHLHASNEMRRLFGRAALEGDREDAGPPRAAMGGNRRQQRQQVGLRDALRGQRNDGRSGLSAVALRRNIFIQGKEDWPQATSGGLGMEVEEKRADGTTLYRFVHNTAYQDVQSQFETCVASMDPQRMIMLLQHNPYHISTLLQVSEIAKQERDFTTAGDLLERALFSFGRAVHSTFTKNLADGKARLDFRRPENREFWLASWRYMQNLTMRATYRTVYEWTKMLLSLSPQDDPYALWLVLDQYALRSKEQIDYLNISRNAIFKAVHEGMPNVQLSQALAECKAGNKGKGQQLLFSVVGRYPWFVARLMHELNVDAPPAVWGKEAASEKEKLYAELYATRAKDLWNTPENIDLLLETASAVPVGTPAAPTDSSEIETNVARHVLLSDTPALIALIPREYTNQVESSADPLPPHDSITSYHLERRAPQLSQSGRGQQQVLAALQQALARASQRDPQHDEIQAVSRFFRDLFPWYNQRYPGAAGEDAEIEEPPATAAEMMTQVREAGRENAFEDHARRFIALRGGVQPELDIERVHRLLVESAPLEPRTEPAGLNLQQLETLLRNEGLGQFDQQDGNLEQLAAALDNVQNEGVETDDEDDFGMPGGFR</sequence>
<dbReference type="EMBL" id="LKMD01000105">
    <property type="protein sequence ID" value="PIA93248.1"/>
    <property type="molecule type" value="Genomic_DNA"/>
</dbReference>
<dbReference type="InterPro" id="IPR006994">
    <property type="entry name" value="TCF25/Rqc1"/>
</dbReference>
<dbReference type="PANTHER" id="PTHR22684">
    <property type="entry name" value="NULP1-RELATED"/>
    <property type="match status" value="1"/>
</dbReference>
<dbReference type="OrthoDB" id="205993at2759"/>
<protein>
    <submittedName>
        <fullName evidence="3">Ribosome quality control complex subunit 1</fullName>
    </submittedName>
</protein>
<feature type="region of interest" description="Disordered" evidence="2">
    <location>
        <begin position="180"/>
        <end position="217"/>
    </location>
</feature>
<feature type="region of interest" description="Disordered" evidence="2">
    <location>
        <begin position="1"/>
        <end position="121"/>
    </location>
</feature>
<feature type="compositionally biased region" description="Acidic residues" evidence="2">
    <location>
        <begin position="53"/>
        <end position="75"/>
    </location>
</feature>
<keyword evidence="6" id="KW-1185">Reference proteome</keyword>
<gene>
    <name evidence="3" type="ORF">CB0940_05129</name>
    <name evidence="4" type="ORF">RHO25_007067</name>
</gene>
<organism evidence="3 5">
    <name type="scientific">Cercospora beticola</name>
    <name type="common">Sugarbeet leaf spot fungus</name>
    <dbReference type="NCBI Taxonomy" id="122368"/>
    <lineage>
        <taxon>Eukaryota</taxon>
        <taxon>Fungi</taxon>
        <taxon>Dikarya</taxon>
        <taxon>Ascomycota</taxon>
        <taxon>Pezizomycotina</taxon>
        <taxon>Dothideomycetes</taxon>
        <taxon>Dothideomycetidae</taxon>
        <taxon>Mycosphaerellales</taxon>
        <taxon>Mycosphaerellaceae</taxon>
        <taxon>Cercospora</taxon>
    </lineage>
</organism>
<dbReference type="GO" id="GO:0072344">
    <property type="term" value="P:rescue of stalled ribosome"/>
    <property type="evidence" value="ECO:0007669"/>
    <property type="project" value="TreeGrafter"/>
</dbReference>
<evidence type="ECO:0000256" key="1">
    <source>
        <dbReference type="SAM" id="Coils"/>
    </source>
</evidence>
<dbReference type="GO" id="GO:1990112">
    <property type="term" value="C:RQC complex"/>
    <property type="evidence" value="ECO:0007669"/>
    <property type="project" value="TreeGrafter"/>
</dbReference>
<evidence type="ECO:0000313" key="4">
    <source>
        <dbReference type="EMBL" id="WPB02433.1"/>
    </source>
</evidence>
<reference evidence="4 6" key="2">
    <citation type="submission" date="2023-09" db="EMBL/GenBank/DDBJ databases">
        <title>Complete-Gapless Cercospora beticola genome.</title>
        <authorList>
            <person name="Wyatt N.A."/>
            <person name="Spanner R.E."/>
            <person name="Bolton M.D."/>
        </authorList>
    </citation>
    <scope>NUCLEOTIDE SEQUENCE [LARGE SCALE GENOMIC DNA]</scope>
    <source>
        <strain evidence="4">Cb09-40</strain>
    </source>
</reference>
<accession>A0A2G5HL36</accession>
<proteinExistence type="predicted"/>
<dbReference type="GO" id="GO:1990116">
    <property type="term" value="P:ribosome-associated ubiquitin-dependent protein catabolic process"/>
    <property type="evidence" value="ECO:0007669"/>
    <property type="project" value="TreeGrafter"/>
</dbReference>
<evidence type="ECO:0000313" key="3">
    <source>
        <dbReference type="EMBL" id="PIA93248.1"/>
    </source>
</evidence>
<dbReference type="Pfam" id="PF04910">
    <property type="entry name" value="Tcf25"/>
    <property type="match status" value="1"/>
</dbReference>
<dbReference type="Proteomes" id="UP000230605">
    <property type="component" value="Chromosome 4"/>
</dbReference>
<dbReference type="EMBL" id="CP134187">
    <property type="protein sequence ID" value="WPB02433.1"/>
    <property type="molecule type" value="Genomic_DNA"/>
</dbReference>
<dbReference type="AlphaFoldDB" id="A0A2G5HL36"/>
<keyword evidence="1" id="KW-0175">Coiled coil</keyword>
<feature type="coiled-coil region" evidence="1">
    <location>
        <begin position="728"/>
        <end position="755"/>
    </location>
</feature>
<feature type="compositionally biased region" description="Basic residues" evidence="2">
    <location>
        <begin position="90"/>
        <end position="101"/>
    </location>
</feature>